<name>A0A3N1CSR8_9ACTN</name>
<feature type="binding site" evidence="17">
    <location>
        <position position="81"/>
    </location>
    <ligand>
        <name>a CDP-1,2-diacyl-sn-glycerol</name>
        <dbReference type="ChEBI" id="CHEBI:58332"/>
    </ligand>
</feature>
<feature type="binding site" evidence="17">
    <location>
        <position position="102"/>
    </location>
    <ligand>
        <name>Mg(2+)</name>
        <dbReference type="ChEBI" id="CHEBI:18420"/>
        <label>2</label>
    </ligand>
</feature>
<keyword evidence="12 17" id="KW-0472">Membrane</keyword>
<evidence type="ECO:0000256" key="11">
    <source>
        <dbReference type="ARBA" id="ARBA00022989"/>
    </source>
</evidence>
<evidence type="ECO:0000256" key="17">
    <source>
        <dbReference type="HAMAP-Rule" id="MF_02241"/>
    </source>
</evidence>
<accession>A0A3N1CSR8</accession>
<dbReference type="Gene3D" id="1.20.120.1760">
    <property type="match status" value="1"/>
</dbReference>
<keyword evidence="10 17" id="KW-0460">Magnesium</keyword>
<keyword evidence="9 17" id="KW-0479">Metal-binding</keyword>
<evidence type="ECO:0000256" key="18">
    <source>
        <dbReference type="RuleBase" id="RU003750"/>
    </source>
</evidence>
<evidence type="ECO:0000256" key="16">
    <source>
        <dbReference type="ARBA" id="ARBA00048865"/>
    </source>
</evidence>
<keyword evidence="17" id="KW-0443">Lipid metabolism</keyword>
<dbReference type="GO" id="GO:0000287">
    <property type="term" value="F:magnesium ion binding"/>
    <property type="evidence" value="ECO:0007669"/>
    <property type="project" value="UniProtKB-UniRule"/>
</dbReference>
<evidence type="ECO:0000256" key="14">
    <source>
        <dbReference type="ARBA" id="ARBA00024082"/>
    </source>
</evidence>
<feature type="binding site" evidence="17">
    <location>
        <position position="85"/>
    </location>
    <ligand>
        <name>a CDP-1,2-diacyl-sn-glycerol</name>
        <dbReference type="ChEBI" id="CHEBI:58332"/>
    </ligand>
</feature>
<organism evidence="19 20">
    <name type="scientific">Actinocorallia herbida</name>
    <dbReference type="NCBI Taxonomy" id="58109"/>
    <lineage>
        <taxon>Bacteria</taxon>
        <taxon>Bacillati</taxon>
        <taxon>Actinomycetota</taxon>
        <taxon>Actinomycetes</taxon>
        <taxon>Streptosporangiales</taxon>
        <taxon>Thermomonosporaceae</taxon>
        <taxon>Actinocorallia</taxon>
    </lineage>
</organism>
<feature type="binding site" evidence="17">
    <location>
        <position position="80"/>
    </location>
    <ligand>
        <name>Mg(2+)</name>
        <dbReference type="ChEBI" id="CHEBI:18420"/>
        <label>1</label>
    </ligand>
</feature>
<feature type="transmembrane region" description="Helical" evidence="17">
    <location>
        <begin position="104"/>
        <end position="120"/>
    </location>
</feature>
<evidence type="ECO:0000256" key="10">
    <source>
        <dbReference type="ARBA" id="ARBA00022842"/>
    </source>
</evidence>
<feature type="binding site" evidence="17">
    <location>
        <position position="77"/>
    </location>
    <ligand>
        <name>Mg(2+)</name>
        <dbReference type="ChEBI" id="CHEBI:18420"/>
        <label>2</label>
    </ligand>
</feature>
<dbReference type="InterPro" id="IPR044268">
    <property type="entry name" value="PIP_synthase_PgsA1"/>
</dbReference>
<evidence type="ECO:0000256" key="13">
    <source>
        <dbReference type="ARBA" id="ARBA00023935"/>
    </source>
</evidence>
<protein>
    <recommendedName>
        <fullName evidence="14 17">Phosphatidylinositol phosphate synthase</fullName>
        <shortName evidence="17">PIP synthase</shortName>
        <ecNumber evidence="17">2.7.8.-</ecNumber>
    </recommendedName>
    <alternativeName>
        <fullName evidence="15 17">CDP-diacylglycerol--D-myo-inositol-3-phosphate 3-phosphatidyltransferase</fullName>
    </alternativeName>
</protein>
<feature type="binding site" evidence="17">
    <location>
        <position position="77"/>
    </location>
    <ligand>
        <name>Mg(2+)</name>
        <dbReference type="ChEBI" id="CHEBI:18420"/>
        <label>1</label>
    </ligand>
</feature>
<comment type="subcellular location">
    <subcellularLocation>
        <location evidence="1 17">Cell membrane</location>
        <topology evidence="1 17">Multi-pass membrane protein</topology>
    </subcellularLocation>
</comment>
<reference evidence="19 20" key="1">
    <citation type="submission" date="2018-11" db="EMBL/GenBank/DDBJ databases">
        <title>Sequencing the genomes of 1000 actinobacteria strains.</title>
        <authorList>
            <person name="Klenk H.-P."/>
        </authorList>
    </citation>
    <scope>NUCLEOTIDE SEQUENCE [LARGE SCALE GENOMIC DNA]</scope>
    <source>
        <strain evidence="19 20">DSM 44254</strain>
    </source>
</reference>
<sequence>MAGLLMSMVWTTMLNRLRPALAKVVTPVGRTLARTGVTPNVITVVGTAGVVAGALGFYPRGELFWGTIVITAFVLFDMFDGAVARITGKTGPWGAFLDSTMDRVADAAIFSGLILWFTGAGNNALLAWLALYCLVSGVVISYAKARAEGLGLTCDVGIAERAERLIISLVGAGLYGLGVPYALHTALVVLAVLGTITVAQRFHTVYAQTRAAAERVGR</sequence>
<evidence type="ECO:0000313" key="19">
    <source>
        <dbReference type="EMBL" id="ROO84362.1"/>
    </source>
</evidence>
<comment type="caution">
    <text evidence="19">The sequence shown here is derived from an EMBL/GenBank/DDBJ whole genome shotgun (WGS) entry which is preliminary data.</text>
</comment>
<comment type="similarity">
    <text evidence="4 17 18">Belongs to the CDP-alcohol phosphatidyltransferase class-I family.</text>
</comment>
<comment type="cofactor">
    <cofactor evidence="17">
        <name>Mg(2+)</name>
        <dbReference type="ChEBI" id="CHEBI:18420"/>
    </cofactor>
    <text evidence="17">Contains a di-nuclear catalytic Mg(2+) center.</text>
</comment>
<comment type="pathway">
    <text evidence="2 17">Phospholipid metabolism; phosphatidylinositol phosphate biosynthesis.</text>
</comment>
<dbReference type="AlphaFoldDB" id="A0A3N1CSR8"/>
<keyword evidence="17" id="KW-0594">Phospholipid biosynthesis</keyword>
<evidence type="ECO:0000256" key="8">
    <source>
        <dbReference type="ARBA" id="ARBA00022692"/>
    </source>
</evidence>
<feature type="transmembrane region" description="Helical" evidence="17">
    <location>
        <begin position="63"/>
        <end position="84"/>
    </location>
</feature>
<evidence type="ECO:0000256" key="15">
    <source>
        <dbReference type="ARBA" id="ARBA00033137"/>
    </source>
</evidence>
<keyword evidence="17" id="KW-0444">Lipid biosynthesis</keyword>
<keyword evidence="20" id="KW-1185">Reference proteome</keyword>
<dbReference type="EC" id="2.7.8.-" evidence="17"/>
<comment type="subunit">
    <text evidence="5 17">Homodimer.</text>
</comment>
<feature type="binding site" evidence="17">
    <location>
        <position position="98"/>
    </location>
    <ligand>
        <name>Mg(2+)</name>
        <dbReference type="ChEBI" id="CHEBI:18420"/>
        <label>1</label>
    </ligand>
</feature>
<dbReference type="EMBL" id="RJKE01000001">
    <property type="protein sequence ID" value="ROO84362.1"/>
    <property type="molecule type" value="Genomic_DNA"/>
</dbReference>
<dbReference type="GO" id="GO:0005886">
    <property type="term" value="C:plasma membrane"/>
    <property type="evidence" value="ECO:0007669"/>
    <property type="project" value="UniProtKB-SubCell"/>
</dbReference>
<evidence type="ECO:0000256" key="6">
    <source>
        <dbReference type="ARBA" id="ARBA00022475"/>
    </source>
</evidence>
<feature type="active site" description="Proton acceptor" evidence="17">
    <location>
        <position position="102"/>
    </location>
</feature>
<dbReference type="InterPro" id="IPR043130">
    <property type="entry name" value="CDP-OH_PTrfase_TM_dom"/>
</dbReference>
<keyword evidence="7 17" id="KW-0808">Transferase</keyword>
<feature type="binding site" evidence="17">
    <location>
        <begin position="40"/>
        <end position="43"/>
    </location>
    <ligand>
        <name>a CDP-1,2-diacyl-sn-glycerol</name>
        <dbReference type="ChEBI" id="CHEBI:58332"/>
    </ligand>
</feature>
<feature type="binding site" evidence="17">
    <location>
        <position position="98"/>
    </location>
    <ligand>
        <name>Mg(2+)</name>
        <dbReference type="ChEBI" id="CHEBI:18420"/>
        <label>2</label>
    </ligand>
</feature>
<evidence type="ECO:0000256" key="5">
    <source>
        <dbReference type="ARBA" id="ARBA00011738"/>
    </source>
</evidence>
<comment type="function">
    <text evidence="17">Catalyzes the conjugation of the 1'-hydroxyl group of D-myo-inositol-3-phosphate (also named L-myo-inositol-1-phosphate) with a lipid tail of cytidine diphosphate diacylglycerol (CDP-DAG), forming phosphatidylinositol phosphate (PIP) and CMP. PIP is a precursor of phosphatidylinositol (PI) which is an essential lipid required for cell wall formation.</text>
</comment>
<comment type="caution">
    <text evidence="17">Lacks conserved residue(s) required for the propagation of feature annotation.</text>
</comment>
<evidence type="ECO:0000256" key="3">
    <source>
        <dbReference type="ARBA" id="ARBA00005189"/>
    </source>
</evidence>
<dbReference type="Proteomes" id="UP000272400">
    <property type="component" value="Unassembled WGS sequence"/>
</dbReference>
<dbReference type="GO" id="GO:0008654">
    <property type="term" value="P:phospholipid biosynthetic process"/>
    <property type="evidence" value="ECO:0007669"/>
    <property type="project" value="UniProtKB-UniRule"/>
</dbReference>
<dbReference type="Pfam" id="PF01066">
    <property type="entry name" value="CDP-OH_P_transf"/>
    <property type="match status" value="1"/>
</dbReference>
<feature type="transmembrane region" description="Helical" evidence="17">
    <location>
        <begin position="38"/>
        <end position="58"/>
    </location>
</feature>
<dbReference type="InterPro" id="IPR048254">
    <property type="entry name" value="CDP_ALCOHOL_P_TRANSF_CS"/>
</dbReference>
<keyword evidence="6 17" id="KW-1003">Cell membrane</keyword>
<gene>
    <name evidence="19" type="ORF">EDD29_1884</name>
</gene>
<evidence type="ECO:0000256" key="4">
    <source>
        <dbReference type="ARBA" id="ARBA00010441"/>
    </source>
</evidence>
<evidence type="ECO:0000256" key="9">
    <source>
        <dbReference type="ARBA" id="ARBA00022723"/>
    </source>
</evidence>
<feature type="transmembrane region" description="Helical" evidence="17">
    <location>
        <begin position="165"/>
        <end position="193"/>
    </location>
</feature>
<comment type="pathway">
    <text evidence="3">Lipid metabolism.</text>
</comment>
<comment type="catalytic activity">
    <reaction evidence="13 17">
        <text>1,2-di-(9Z-octadecenoyl)-sn-glycero-3-cytidine-5'-diphosphate + 1D-myo-inositol 3-phosphate = 1,2-di-(9Z-octadecenoyl)-sn-glycero-3-phospho-(1D-myo-inositol-3-phosphate) + CMP + H(+)</text>
        <dbReference type="Rhea" id="RHEA:61216"/>
        <dbReference type="ChEBI" id="CHEBI:15378"/>
        <dbReference type="ChEBI" id="CHEBI:58401"/>
        <dbReference type="ChEBI" id="CHEBI:60377"/>
        <dbReference type="ChEBI" id="CHEBI:85356"/>
        <dbReference type="ChEBI" id="CHEBI:144472"/>
    </reaction>
</comment>
<dbReference type="PROSITE" id="PS00379">
    <property type="entry name" value="CDP_ALCOHOL_P_TRANSF"/>
    <property type="match status" value="1"/>
</dbReference>
<keyword evidence="17" id="KW-1208">Phospholipid metabolism</keyword>
<proteinExistence type="inferred from homology"/>
<dbReference type="HAMAP" id="MF_02241">
    <property type="entry name" value="PIP_synthase"/>
    <property type="match status" value="1"/>
</dbReference>
<keyword evidence="8 17" id="KW-0812">Transmembrane</keyword>
<dbReference type="NCBIfam" id="NF045883">
    <property type="entry name" value="PIPSynth"/>
    <property type="match status" value="1"/>
</dbReference>
<dbReference type="InterPro" id="IPR000462">
    <property type="entry name" value="CDP-OH_P_trans"/>
</dbReference>
<comment type="catalytic activity">
    <reaction evidence="16 17">
        <text>a CDP-1,2-diacyl-sn-glycerol + 1D-myo-inositol 3-phosphate = a 1,2-diacyl-sn-glycero-3-phospho-(1D-myo-inositol-3-phosphate) + CMP + H(+)</text>
        <dbReference type="Rhea" id="RHEA:60504"/>
        <dbReference type="ChEBI" id="CHEBI:15378"/>
        <dbReference type="ChEBI" id="CHEBI:58088"/>
        <dbReference type="ChEBI" id="CHEBI:58332"/>
        <dbReference type="ChEBI" id="CHEBI:58401"/>
        <dbReference type="ChEBI" id="CHEBI:60377"/>
    </reaction>
</comment>
<evidence type="ECO:0000256" key="1">
    <source>
        <dbReference type="ARBA" id="ARBA00004651"/>
    </source>
</evidence>
<dbReference type="UniPathway" id="UPA00220"/>
<evidence type="ECO:0000256" key="2">
    <source>
        <dbReference type="ARBA" id="ARBA00004805"/>
    </source>
</evidence>
<evidence type="ECO:0000256" key="12">
    <source>
        <dbReference type="ARBA" id="ARBA00023136"/>
    </source>
</evidence>
<evidence type="ECO:0000256" key="7">
    <source>
        <dbReference type="ARBA" id="ARBA00022679"/>
    </source>
</evidence>
<evidence type="ECO:0000313" key="20">
    <source>
        <dbReference type="Proteomes" id="UP000272400"/>
    </source>
</evidence>
<keyword evidence="11 17" id="KW-1133">Transmembrane helix</keyword>
<dbReference type="GO" id="GO:0016780">
    <property type="term" value="F:phosphotransferase activity, for other substituted phosphate groups"/>
    <property type="evidence" value="ECO:0007669"/>
    <property type="project" value="UniProtKB-UniRule"/>
</dbReference>